<keyword evidence="3" id="KW-0645">Protease</keyword>
<evidence type="ECO:0000313" key="9">
    <source>
        <dbReference type="Proteomes" id="UP000821866"/>
    </source>
</evidence>
<protein>
    <recommendedName>
        <fullName evidence="7">Ubiquitin-like protease family profile domain-containing protein</fullName>
    </recommendedName>
</protein>
<proteinExistence type="inferred from homology"/>
<dbReference type="GO" id="GO:0016926">
    <property type="term" value="P:protein desumoylation"/>
    <property type="evidence" value="ECO:0007669"/>
    <property type="project" value="TreeGrafter"/>
</dbReference>
<accession>A0A9J6CWL5</accession>
<keyword evidence="5" id="KW-0378">Hydrolase</keyword>
<dbReference type="InterPro" id="IPR003653">
    <property type="entry name" value="Peptidase_C48_C"/>
</dbReference>
<organism evidence="8 9">
    <name type="scientific">Rhipicephalus microplus</name>
    <name type="common">Cattle tick</name>
    <name type="synonym">Boophilus microplus</name>
    <dbReference type="NCBI Taxonomy" id="6941"/>
    <lineage>
        <taxon>Eukaryota</taxon>
        <taxon>Metazoa</taxon>
        <taxon>Ecdysozoa</taxon>
        <taxon>Arthropoda</taxon>
        <taxon>Chelicerata</taxon>
        <taxon>Arachnida</taxon>
        <taxon>Acari</taxon>
        <taxon>Parasitiformes</taxon>
        <taxon>Ixodida</taxon>
        <taxon>Ixodoidea</taxon>
        <taxon>Ixodidae</taxon>
        <taxon>Rhipicephalinae</taxon>
        <taxon>Rhipicephalus</taxon>
        <taxon>Boophilus</taxon>
    </lineage>
</organism>
<comment type="caution">
    <text evidence="8">The sequence shown here is derived from an EMBL/GenBank/DDBJ whole genome shotgun (WGS) entry which is preliminary data.</text>
</comment>
<evidence type="ECO:0000259" key="7">
    <source>
        <dbReference type="PROSITE" id="PS50600"/>
    </source>
</evidence>
<dbReference type="PANTHER" id="PTHR46896">
    <property type="entry name" value="SENTRIN-SPECIFIC PROTEASE"/>
    <property type="match status" value="1"/>
</dbReference>
<evidence type="ECO:0000256" key="6">
    <source>
        <dbReference type="SAM" id="MobiDB-lite"/>
    </source>
</evidence>
<comment type="similarity">
    <text evidence="1">Belongs to the peptidase C48 family.</text>
</comment>
<evidence type="ECO:0000256" key="4">
    <source>
        <dbReference type="ARBA" id="ARBA00022786"/>
    </source>
</evidence>
<evidence type="ECO:0000256" key="3">
    <source>
        <dbReference type="ARBA" id="ARBA00022670"/>
    </source>
</evidence>
<dbReference type="GO" id="GO:0070139">
    <property type="term" value="F:SUMO-specific endopeptidase activity"/>
    <property type="evidence" value="ECO:0007669"/>
    <property type="project" value="TreeGrafter"/>
</dbReference>
<evidence type="ECO:0000256" key="5">
    <source>
        <dbReference type="ARBA" id="ARBA00022801"/>
    </source>
</evidence>
<feature type="region of interest" description="Disordered" evidence="6">
    <location>
        <begin position="143"/>
        <end position="177"/>
    </location>
</feature>
<dbReference type="VEuPathDB" id="VectorBase:LOC119174182"/>
<reference evidence="8" key="1">
    <citation type="journal article" date="2020" name="Cell">
        <title>Large-Scale Comparative Analyses of Tick Genomes Elucidate Their Genetic Diversity and Vector Capacities.</title>
        <authorList>
            <consortium name="Tick Genome and Microbiome Consortium (TIGMIC)"/>
            <person name="Jia N."/>
            <person name="Wang J."/>
            <person name="Shi W."/>
            <person name="Du L."/>
            <person name="Sun Y."/>
            <person name="Zhan W."/>
            <person name="Jiang J.F."/>
            <person name="Wang Q."/>
            <person name="Zhang B."/>
            <person name="Ji P."/>
            <person name="Bell-Sakyi L."/>
            <person name="Cui X.M."/>
            <person name="Yuan T.T."/>
            <person name="Jiang B.G."/>
            <person name="Yang W.F."/>
            <person name="Lam T.T."/>
            <person name="Chang Q.C."/>
            <person name="Ding S.J."/>
            <person name="Wang X.J."/>
            <person name="Zhu J.G."/>
            <person name="Ruan X.D."/>
            <person name="Zhao L."/>
            <person name="Wei J.T."/>
            <person name="Ye R.Z."/>
            <person name="Que T.C."/>
            <person name="Du C.H."/>
            <person name="Zhou Y.H."/>
            <person name="Cheng J.X."/>
            <person name="Dai P.F."/>
            <person name="Guo W.B."/>
            <person name="Han X.H."/>
            <person name="Huang E.J."/>
            <person name="Li L.F."/>
            <person name="Wei W."/>
            <person name="Gao Y.C."/>
            <person name="Liu J.Z."/>
            <person name="Shao H.Z."/>
            <person name="Wang X."/>
            <person name="Wang C.C."/>
            <person name="Yang T.C."/>
            <person name="Huo Q.B."/>
            <person name="Li W."/>
            <person name="Chen H.Y."/>
            <person name="Chen S.E."/>
            <person name="Zhou L.G."/>
            <person name="Ni X.B."/>
            <person name="Tian J.H."/>
            <person name="Sheng Y."/>
            <person name="Liu T."/>
            <person name="Pan Y.S."/>
            <person name="Xia L.Y."/>
            <person name="Li J."/>
            <person name="Zhao F."/>
            <person name="Cao W.C."/>
        </authorList>
    </citation>
    <scope>NUCLEOTIDE SEQUENCE</scope>
    <source>
        <strain evidence="8">Rmic-2018</strain>
    </source>
</reference>
<dbReference type="InterPro" id="IPR051947">
    <property type="entry name" value="Sentrin-specific_protease"/>
</dbReference>
<gene>
    <name evidence="8" type="ORF">HPB51_028593</name>
</gene>
<keyword evidence="4" id="KW-0833">Ubl conjugation pathway</keyword>
<dbReference type="PANTHER" id="PTHR46896:SF3">
    <property type="entry name" value="FI06413P-RELATED"/>
    <property type="match status" value="1"/>
</dbReference>
<dbReference type="SUPFAM" id="SSF54001">
    <property type="entry name" value="Cysteine proteinases"/>
    <property type="match status" value="1"/>
</dbReference>
<sequence>MSAQGYVLIFDSLPKPIKNYSTIAENIRSFLTDEWRIKRYFERLFTCENFPLLVPQSPCQPNTSDCGIYILLNLERFFANPPKFGESVSMDRLLFSAEDAAQKRRSMTDFLLNLHTRQHPNSEFAASWRLNFDTIGHVRPSEAIDSTTSTRAHSPVSAEPEQLFRGSSPEVVRRRSGRITKPRRCSLPDCCH</sequence>
<reference evidence="8" key="2">
    <citation type="submission" date="2021-09" db="EMBL/GenBank/DDBJ databases">
        <authorList>
            <person name="Jia N."/>
            <person name="Wang J."/>
            <person name="Shi W."/>
            <person name="Du L."/>
            <person name="Sun Y."/>
            <person name="Zhan W."/>
            <person name="Jiang J."/>
            <person name="Wang Q."/>
            <person name="Zhang B."/>
            <person name="Ji P."/>
            <person name="Sakyi L.B."/>
            <person name="Cui X."/>
            <person name="Yuan T."/>
            <person name="Jiang B."/>
            <person name="Yang W."/>
            <person name="Lam T.T.-Y."/>
            <person name="Chang Q."/>
            <person name="Ding S."/>
            <person name="Wang X."/>
            <person name="Zhu J."/>
            <person name="Ruan X."/>
            <person name="Zhao L."/>
            <person name="Wei J."/>
            <person name="Que T."/>
            <person name="Du C."/>
            <person name="Cheng J."/>
            <person name="Dai P."/>
            <person name="Han X."/>
            <person name="Huang E."/>
            <person name="Gao Y."/>
            <person name="Liu J."/>
            <person name="Shao H."/>
            <person name="Ye R."/>
            <person name="Li L."/>
            <person name="Wei W."/>
            <person name="Wang X."/>
            <person name="Wang C."/>
            <person name="Huo Q."/>
            <person name="Li W."/>
            <person name="Guo W."/>
            <person name="Chen H."/>
            <person name="Chen S."/>
            <person name="Zhou L."/>
            <person name="Zhou L."/>
            <person name="Ni X."/>
            <person name="Tian J."/>
            <person name="Zhou Y."/>
            <person name="Sheng Y."/>
            <person name="Liu T."/>
            <person name="Pan Y."/>
            <person name="Xia L."/>
            <person name="Li J."/>
            <person name="Zhao F."/>
            <person name="Cao W."/>
        </authorList>
    </citation>
    <scope>NUCLEOTIDE SEQUENCE</scope>
    <source>
        <strain evidence="8">Rmic-2018</strain>
        <tissue evidence="8">Larvae</tissue>
    </source>
</reference>
<dbReference type="Gene3D" id="1.10.418.20">
    <property type="match status" value="1"/>
</dbReference>
<name>A0A9J6CWL5_RHIMP</name>
<dbReference type="GO" id="GO:0005737">
    <property type="term" value="C:cytoplasm"/>
    <property type="evidence" value="ECO:0007669"/>
    <property type="project" value="TreeGrafter"/>
</dbReference>
<dbReference type="GO" id="GO:0006508">
    <property type="term" value="P:proteolysis"/>
    <property type="evidence" value="ECO:0007669"/>
    <property type="project" value="UniProtKB-KW"/>
</dbReference>
<evidence type="ECO:0000256" key="2">
    <source>
        <dbReference type="ARBA" id="ARBA00022553"/>
    </source>
</evidence>
<dbReference type="EMBL" id="JABSTU010005406">
    <property type="protein sequence ID" value="KAH7944689.1"/>
    <property type="molecule type" value="Genomic_DNA"/>
</dbReference>
<keyword evidence="9" id="KW-1185">Reference proteome</keyword>
<dbReference type="GO" id="GO:0005634">
    <property type="term" value="C:nucleus"/>
    <property type="evidence" value="ECO:0007669"/>
    <property type="project" value="TreeGrafter"/>
</dbReference>
<evidence type="ECO:0000256" key="1">
    <source>
        <dbReference type="ARBA" id="ARBA00005234"/>
    </source>
</evidence>
<dbReference type="InterPro" id="IPR038765">
    <property type="entry name" value="Papain-like_cys_pep_sf"/>
</dbReference>
<dbReference type="PROSITE" id="PS50600">
    <property type="entry name" value="ULP_PROTEASE"/>
    <property type="match status" value="1"/>
</dbReference>
<dbReference type="AlphaFoldDB" id="A0A9J6CWL5"/>
<evidence type="ECO:0000313" key="8">
    <source>
        <dbReference type="EMBL" id="KAH7944689.1"/>
    </source>
</evidence>
<keyword evidence="2" id="KW-0597">Phosphoprotein</keyword>
<dbReference type="Pfam" id="PF02902">
    <property type="entry name" value="Peptidase_C48"/>
    <property type="match status" value="1"/>
</dbReference>
<dbReference type="Proteomes" id="UP000821866">
    <property type="component" value="Unassembled WGS sequence"/>
</dbReference>
<feature type="domain" description="Ubiquitin-like protease family profile" evidence="7">
    <location>
        <begin position="1"/>
        <end position="77"/>
    </location>
</feature>
<dbReference type="Gene3D" id="3.30.310.130">
    <property type="entry name" value="Ubiquitin-related"/>
    <property type="match status" value="1"/>
</dbReference>